<reference evidence="1 2" key="1">
    <citation type="submission" date="2017-05" db="EMBL/GenBank/DDBJ databases">
        <authorList>
            <person name="Varghese N."/>
            <person name="Submissions S."/>
        </authorList>
    </citation>
    <scope>NUCLEOTIDE SEQUENCE [LARGE SCALE GENOMIC DNA]</scope>
    <source>
        <strain evidence="1 2">DSM 21342</strain>
    </source>
</reference>
<gene>
    <name evidence="1" type="ORF">SAMN06265350_107104</name>
</gene>
<name>A0A521DL62_9SPHI</name>
<dbReference type="AlphaFoldDB" id="A0A521DL62"/>
<dbReference type="EMBL" id="FXSZ01000007">
    <property type="protein sequence ID" value="SMO72322.1"/>
    <property type="molecule type" value="Genomic_DNA"/>
</dbReference>
<proteinExistence type="predicted"/>
<evidence type="ECO:0000313" key="2">
    <source>
        <dbReference type="Proteomes" id="UP000315971"/>
    </source>
</evidence>
<keyword evidence="2" id="KW-1185">Reference proteome</keyword>
<dbReference type="RefSeq" id="WP_142604290.1">
    <property type="nucleotide sequence ID" value="NZ_FXSZ01000007.1"/>
</dbReference>
<accession>A0A521DL62</accession>
<evidence type="ECO:0000313" key="1">
    <source>
        <dbReference type="EMBL" id="SMO72322.1"/>
    </source>
</evidence>
<dbReference type="Proteomes" id="UP000315971">
    <property type="component" value="Unassembled WGS sequence"/>
</dbReference>
<sequence>MNTKETYRYTFKDWEERRFKFTPNSALDLSREDWLKITKEQKKIFEEYVECAKNELIGLFRSKINNSQDKETLLLNELTLLQEIFHGEEEKTKFIYDVVGGVWGRDIFNSIKKIYYQQIVQGNIEYSSIATPNEDLNFSIKSESIQHDLNLQILAFSYFRYWKFLEKIKGSGNFELLHHFNKKEEKKSNLLWLKNEEGLEKLHKLLIEHRFINELSLMDFNRHFKGEIIENKINWLETRYCCFWFFNKLSEKGLIDCRFENKYAQTISQHFIFKGVVVKAESLYSLISKGKLKESVGKKMMLIISSL</sequence>
<organism evidence="1 2">
    <name type="scientific">Solitalea koreensis</name>
    <dbReference type="NCBI Taxonomy" id="543615"/>
    <lineage>
        <taxon>Bacteria</taxon>
        <taxon>Pseudomonadati</taxon>
        <taxon>Bacteroidota</taxon>
        <taxon>Sphingobacteriia</taxon>
        <taxon>Sphingobacteriales</taxon>
        <taxon>Sphingobacteriaceae</taxon>
        <taxon>Solitalea</taxon>
    </lineage>
</organism>
<protein>
    <submittedName>
        <fullName evidence="1">Uncharacterized protein</fullName>
    </submittedName>
</protein>